<dbReference type="GO" id="GO:0003677">
    <property type="term" value="F:DNA binding"/>
    <property type="evidence" value="ECO:0007669"/>
    <property type="project" value="UniProtKB-KW"/>
</dbReference>
<dbReference type="SMART" id="SM00346">
    <property type="entry name" value="HTH_ICLR"/>
    <property type="match status" value="1"/>
</dbReference>
<dbReference type="PROSITE" id="PS51078">
    <property type="entry name" value="ICLR_ED"/>
    <property type="match status" value="1"/>
</dbReference>
<dbReference type="Pfam" id="PF09339">
    <property type="entry name" value="HTH_IclR"/>
    <property type="match status" value="1"/>
</dbReference>
<dbReference type="PANTHER" id="PTHR30136:SF24">
    <property type="entry name" value="HTH-TYPE TRANSCRIPTIONAL REPRESSOR ALLR"/>
    <property type="match status" value="1"/>
</dbReference>
<evidence type="ECO:0000259" key="4">
    <source>
        <dbReference type="PROSITE" id="PS51077"/>
    </source>
</evidence>
<dbReference type="SUPFAM" id="SSF55781">
    <property type="entry name" value="GAF domain-like"/>
    <property type="match status" value="1"/>
</dbReference>
<dbReference type="PANTHER" id="PTHR30136">
    <property type="entry name" value="HELIX-TURN-HELIX TRANSCRIPTIONAL REGULATOR, ICLR FAMILY"/>
    <property type="match status" value="1"/>
</dbReference>
<dbReference type="SUPFAM" id="SSF46785">
    <property type="entry name" value="Winged helix' DNA-binding domain"/>
    <property type="match status" value="1"/>
</dbReference>
<evidence type="ECO:0000313" key="6">
    <source>
        <dbReference type="EMBL" id="ABG61812.1"/>
    </source>
</evidence>
<keyword evidence="2" id="KW-0238">DNA-binding</keyword>
<dbReference type="EMBL" id="CP000390">
    <property type="protein sequence ID" value="ABG61812.1"/>
    <property type="molecule type" value="Genomic_DNA"/>
</dbReference>
<dbReference type="InterPro" id="IPR036390">
    <property type="entry name" value="WH_DNA-bd_sf"/>
</dbReference>
<protein>
    <submittedName>
        <fullName evidence="6">Transcriptional regulator, IclR family</fullName>
    </submittedName>
</protein>
<dbReference type="Pfam" id="PF01614">
    <property type="entry name" value="IclR_C"/>
    <property type="match status" value="1"/>
</dbReference>
<dbReference type="GO" id="GO:0003700">
    <property type="term" value="F:DNA-binding transcription factor activity"/>
    <property type="evidence" value="ECO:0007669"/>
    <property type="project" value="TreeGrafter"/>
</dbReference>
<gene>
    <name evidence="6" type="ordered locus">Meso_0408</name>
</gene>
<dbReference type="InterPro" id="IPR029016">
    <property type="entry name" value="GAF-like_dom_sf"/>
</dbReference>
<evidence type="ECO:0000256" key="3">
    <source>
        <dbReference type="ARBA" id="ARBA00023163"/>
    </source>
</evidence>
<reference evidence="6" key="1">
    <citation type="submission" date="2006-06" db="EMBL/GenBank/DDBJ databases">
        <title>Complete sequence of chromosome of Chelativorans sp. BNC1.</title>
        <authorList>
            <consortium name="US DOE Joint Genome Institute"/>
            <person name="Copeland A."/>
            <person name="Lucas S."/>
            <person name="Lapidus A."/>
            <person name="Barry K."/>
            <person name="Detter J.C."/>
            <person name="Glavina del Rio T."/>
            <person name="Hammon N."/>
            <person name="Israni S."/>
            <person name="Dalin E."/>
            <person name="Tice H."/>
            <person name="Pitluck S."/>
            <person name="Chertkov O."/>
            <person name="Brettin T."/>
            <person name="Bruce D."/>
            <person name="Han C."/>
            <person name="Tapia R."/>
            <person name="Gilna P."/>
            <person name="Schmutz J."/>
            <person name="Larimer F."/>
            <person name="Land M."/>
            <person name="Hauser L."/>
            <person name="Kyrpides N."/>
            <person name="Mikhailova N."/>
            <person name="Richardson P."/>
        </authorList>
    </citation>
    <scope>NUCLEOTIDE SEQUENCE</scope>
    <source>
        <strain evidence="6">BNC1</strain>
    </source>
</reference>
<proteinExistence type="predicted"/>
<organism evidence="6">
    <name type="scientific">Chelativorans sp. (strain BNC1)</name>
    <dbReference type="NCBI Taxonomy" id="266779"/>
    <lineage>
        <taxon>Bacteria</taxon>
        <taxon>Pseudomonadati</taxon>
        <taxon>Pseudomonadota</taxon>
        <taxon>Alphaproteobacteria</taxon>
        <taxon>Hyphomicrobiales</taxon>
        <taxon>Phyllobacteriaceae</taxon>
        <taxon>Chelativorans</taxon>
    </lineage>
</organism>
<keyword evidence="1" id="KW-0805">Transcription regulation</keyword>
<feature type="domain" description="IclR-ED" evidence="5">
    <location>
        <begin position="71"/>
        <end position="251"/>
    </location>
</feature>
<dbReference type="eggNOG" id="COG1414">
    <property type="taxonomic scope" value="Bacteria"/>
</dbReference>
<name>Q11LB3_CHESB</name>
<dbReference type="HOGENOM" id="CLU_062618_6_0_5"/>
<dbReference type="InterPro" id="IPR005471">
    <property type="entry name" value="Tscrpt_reg_IclR_N"/>
</dbReference>
<dbReference type="InterPro" id="IPR014757">
    <property type="entry name" value="Tscrpt_reg_IclR_C"/>
</dbReference>
<dbReference type="GO" id="GO:0045892">
    <property type="term" value="P:negative regulation of DNA-templated transcription"/>
    <property type="evidence" value="ECO:0007669"/>
    <property type="project" value="TreeGrafter"/>
</dbReference>
<dbReference type="KEGG" id="mes:Meso_0408"/>
<evidence type="ECO:0000259" key="5">
    <source>
        <dbReference type="PROSITE" id="PS51078"/>
    </source>
</evidence>
<dbReference type="AlphaFoldDB" id="Q11LB3"/>
<sequence>MDVTTDAGPAEFQAAPVRSLSKGLAALDILRGEGELRTTDLAARLSIDKGVASRILQTLAQTGYAERMPGRRYRIGPKLAAQEHAVLSVGIRASARPLLARLSEQVQEAVYLGVLVDGQVLYLDKEVPASELKVDRPIPTLAPLYCTAIGKLFVAMHGISVPRELPAYTPRTIADPALYATEIAAIAERGYAWDDEEFHLGVRCVAAPLRDRGGKVLGALSVAAPSVRLASEDIEAAARITKNVADAFTAP</sequence>
<dbReference type="InterPro" id="IPR050707">
    <property type="entry name" value="HTH_MetabolicPath_Reg"/>
</dbReference>
<accession>Q11LB3</accession>
<evidence type="ECO:0000256" key="1">
    <source>
        <dbReference type="ARBA" id="ARBA00023015"/>
    </source>
</evidence>
<dbReference type="STRING" id="266779.Meso_0408"/>
<keyword evidence="3" id="KW-0804">Transcription</keyword>
<evidence type="ECO:0000256" key="2">
    <source>
        <dbReference type="ARBA" id="ARBA00023125"/>
    </source>
</evidence>
<dbReference type="PROSITE" id="PS51077">
    <property type="entry name" value="HTH_ICLR"/>
    <property type="match status" value="1"/>
</dbReference>
<dbReference type="Gene3D" id="1.10.10.10">
    <property type="entry name" value="Winged helix-like DNA-binding domain superfamily/Winged helix DNA-binding domain"/>
    <property type="match status" value="1"/>
</dbReference>
<feature type="domain" description="HTH iclR-type" evidence="4">
    <location>
        <begin position="17"/>
        <end position="77"/>
    </location>
</feature>
<dbReference type="InterPro" id="IPR036388">
    <property type="entry name" value="WH-like_DNA-bd_sf"/>
</dbReference>
<dbReference type="Gene3D" id="3.30.450.40">
    <property type="match status" value="1"/>
</dbReference>